<dbReference type="GO" id="GO:0005829">
    <property type="term" value="C:cytosol"/>
    <property type="evidence" value="ECO:0007669"/>
    <property type="project" value="TreeGrafter"/>
</dbReference>
<dbReference type="PROSITE" id="PS50972">
    <property type="entry name" value="PTERIN_BINDING"/>
    <property type="match status" value="1"/>
</dbReference>
<accession>A0A075NZ55</accession>
<dbReference type="Gene3D" id="3.20.20.20">
    <property type="entry name" value="Dihydropteroate synthase-like"/>
    <property type="match status" value="1"/>
</dbReference>
<name>A0A075NZ55_9ALTE</name>
<dbReference type="KEGG" id="aal:EP13_09200"/>
<feature type="domain" description="Pterin-binding" evidence="15">
    <location>
        <begin position="13"/>
        <end position="265"/>
    </location>
</feature>
<evidence type="ECO:0000256" key="10">
    <source>
        <dbReference type="ARBA" id="ARBA00022842"/>
    </source>
</evidence>
<gene>
    <name evidence="16" type="primary">folP</name>
    <name evidence="16" type="ORF">EP13_09200</name>
</gene>
<dbReference type="SUPFAM" id="SSF51717">
    <property type="entry name" value="Dihydropteroate synthetase-like"/>
    <property type="match status" value="1"/>
</dbReference>
<evidence type="ECO:0000256" key="1">
    <source>
        <dbReference type="ARBA" id="ARBA00000012"/>
    </source>
</evidence>
<dbReference type="InterPro" id="IPR011005">
    <property type="entry name" value="Dihydropteroate_synth-like_sf"/>
</dbReference>
<evidence type="ECO:0000256" key="3">
    <source>
        <dbReference type="ARBA" id="ARBA00004763"/>
    </source>
</evidence>
<evidence type="ECO:0000256" key="13">
    <source>
        <dbReference type="ARBA" id="ARBA00053449"/>
    </source>
</evidence>
<evidence type="ECO:0000256" key="6">
    <source>
        <dbReference type="ARBA" id="ARBA00012458"/>
    </source>
</evidence>
<dbReference type="eggNOG" id="COG0294">
    <property type="taxonomic scope" value="Bacteria"/>
</dbReference>
<comment type="pathway">
    <text evidence="3 14">Cofactor biosynthesis; tetrahydrofolate biosynthesis; 7,8-dihydrofolate from 2-amino-4-hydroxy-6-hydroxymethyl-7,8-dihydropteridine diphosphate and 4-aminobenzoate: step 1/2.</text>
</comment>
<dbReference type="NCBIfam" id="TIGR01496">
    <property type="entry name" value="DHPS"/>
    <property type="match status" value="1"/>
</dbReference>
<keyword evidence="9 14" id="KW-0479">Metal-binding</keyword>
<keyword evidence="11 14" id="KW-0289">Folate biosynthesis</keyword>
<dbReference type="AlphaFoldDB" id="A0A075NZ55"/>
<dbReference type="PANTHER" id="PTHR20941:SF1">
    <property type="entry name" value="FOLIC ACID SYNTHESIS PROTEIN FOL1"/>
    <property type="match status" value="1"/>
</dbReference>
<dbReference type="FunFam" id="3.20.20.20:FF:000004">
    <property type="entry name" value="Dihydropteroate synthase"/>
    <property type="match status" value="1"/>
</dbReference>
<keyword evidence="17" id="KW-1185">Reference proteome</keyword>
<evidence type="ECO:0000256" key="5">
    <source>
        <dbReference type="ARBA" id="ARBA00011738"/>
    </source>
</evidence>
<evidence type="ECO:0000259" key="15">
    <source>
        <dbReference type="PROSITE" id="PS50972"/>
    </source>
</evidence>
<dbReference type="GeneID" id="78255088"/>
<dbReference type="GO" id="GO:0004156">
    <property type="term" value="F:dihydropteroate synthase activity"/>
    <property type="evidence" value="ECO:0007669"/>
    <property type="project" value="UniProtKB-EC"/>
</dbReference>
<comment type="function">
    <text evidence="13 14">Catalyzes the condensation of para-aminobenzoate (pABA) with 6-hydroxymethyl-7,8-dihydropterin diphosphate (DHPt-PP) to form 7,8-dihydropteroate (H2Pte), the immediate precursor of folate derivatives.</text>
</comment>
<keyword evidence="10 14" id="KW-0460">Magnesium</keyword>
<dbReference type="InterPro" id="IPR000489">
    <property type="entry name" value="Pterin-binding_dom"/>
</dbReference>
<reference evidence="16 17" key="1">
    <citation type="submission" date="2014-06" db="EMBL/GenBank/DDBJ databases">
        <title>Genomes of Alteromonas australica, a world apart.</title>
        <authorList>
            <person name="Gonzaga A."/>
            <person name="Lopez-Perez M."/>
            <person name="Rodriguez-Valera F."/>
        </authorList>
    </citation>
    <scope>NUCLEOTIDE SEQUENCE [LARGE SCALE GENOMIC DNA]</scope>
    <source>
        <strain evidence="16 17">H 17</strain>
    </source>
</reference>
<evidence type="ECO:0000256" key="11">
    <source>
        <dbReference type="ARBA" id="ARBA00022909"/>
    </source>
</evidence>
<evidence type="ECO:0000256" key="14">
    <source>
        <dbReference type="RuleBase" id="RU361205"/>
    </source>
</evidence>
<dbReference type="Proteomes" id="UP000056090">
    <property type="component" value="Chromosome"/>
</dbReference>
<evidence type="ECO:0000256" key="4">
    <source>
        <dbReference type="ARBA" id="ARBA00009503"/>
    </source>
</evidence>
<comment type="subunit">
    <text evidence="5">Homodimer.</text>
</comment>
<dbReference type="InterPro" id="IPR006390">
    <property type="entry name" value="DHP_synth_dom"/>
</dbReference>
<evidence type="ECO:0000256" key="12">
    <source>
        <dbReference type="ARBA" id="ARBA00030193"/>
    </source>
</evidence>
<dbReference type="EC" id="2.5.1.15" evidence="6 14"/>
<evidence type="ECO:0000256" key="8">
    <source>
        <dbReference type="ARBA" id="ARBA00022679"/>
    </source>
</evidence>
<evidence type="ECO:0000313" key="16">
    <source>
        <dbReference type="EMBL" id="AIF98841.1"/>
    </source>
</evidence>
<dbReference type="GO" id="GO:0046872">
    <property type="term" value="F:metal ion binding"/>
    <property type="evidence" value="ECO:0007669"/>
    <property type="project" value="UniProtKB-KW"/>
</dbReference>
<dbReference type="GO" id="GO:0046656">
    <property type="term" value="P:folic acid biosynthetic process"/>
    <property type="evidence" value="ECO:0007669"/>
    <property type="project" value="UniProtKB-KW"/>
</dbReference>
<keyword evidence="8 14" id="KW-0808">Transferase</keyword>
<dbReference type="EMBL" id="CP008849">
    <property type="protein sequence ID" value="AIF98841.1"/>
    <property type="molecule type" value="Genomic_DNA"/>
</dbReference>
<dbReference type="PANTHER" id="PTHR20941">
    <property type="entry name" value="FOLATE SYNTHESIS PROTEINS"/>
    <property type="match status" value="1"/>
</dbReference>
<dbReference type="InterPro" id="IPR045031">
    <property type="entry name" value="DHP_synth-like"/>
</dbReference>
<sequence>MRFANREIDLSTPKIMGILNVTPDSFSDGGKHHHLDSALRHAHDMVEKGATFIDVGGESTRPGAATVSESEELDRVIPVIERLHSELDCVISVDTSKAMVMREAVQAGAGLINDVRALAEPNALEVAAHSSVPVCLMHMKGQPTTMQQNPEYTSVVDDVTGFLLQRVDACIQAGINRDNILLDPGYGFGKTLSHNYMLVKYLPKIMALGYPVLVGMSRKSMIGSLLDRKVEERLAGSVALATIAATMRAHIIRVHDVQETSDAVSIVNMVHEVK</sequence>
<organism evidence="16 17">
    <name type="scientific">Alteromonas australica</name>
    <dbReference type="NCBI Taxonomy" id="589873"/>
    <lineage>
        <taxon>Bacteria</taxon>
        <taxon>Pseudomonadati</taxon>
        <taxon>Pseudomonadota</taxon>
        <taxon>Gammaproteobacteria</taxon>
        <taxon>Alteromonadales</taxon>
        <taxon>Alteromonadaceae</taxon>
        <taxon>Alteromonas/Salinimonas group</taxon>
        <taxon>Alteromonas</taxon>
    </lineage>
</organism>
<dbReference type="CDD" id="cd00739">
    <property type="entry name" value="DHPS"/>
    <property type="match status" value="1"/>
</dbReference>
<evidence type="ECO:0000256" key="2">
    <source>
        <dbReference type="ARBA" id="ARBA00001946"/>
    </source>
</evidence>
<proteinExistence type="inferred from homology"/>
<dbReference type="RefSeq" id="WP_044056995.1">
    <property type="nucleotide sequence ID" value="NZ_CBCSKJ010000003.1"/>
</dbReference>
<dbReference type="Pfam" id="PF00809">
    <property type="entry name" value="Pterin_bind"/>
    <property type="match status" value="1"/>
</dbReference>
<dbReference type="GO" id="GO:0046654">
    <property type="term" value="P:tetrahydrofolate biosynthetic process"/>
    <property type="evidence" value="ECO:0007669"/>
    <property type="project" value="UniProtKB-UniPathway"/>
</dbReference>
<evidence type="ECO:0000256" key="7">
    <source>
        <dbReference type="ARBA" id="ARBA00016919"/>
    </source>
</evidence>
<comment type="cofactor">
    <cofactor evidence="2 14">
        <name>Mg(2+)</name>
        <dbReference type="ChEBI" id="CHEBI:18420"/>
    </cofactor>
</comment>
<comment type="catalytic activity">
    <reaction evidence="1">
        <text>(7,8-dihydropterin-6-yl)methyl diphosphate + 4-aminobenzoate = 7,8-dihydropteroate + diphosphate</text>
        <dbReference type="Rhea" id="RHEA:19949"/>
        <dbReference type="ChEBI" id="CHEBI:17836"/>
        <dbReference type="ChEBI" id="CHEBI:17839"/>
        <dbReference type="ChEBI" id="CHEBI:33019"/>
        <dbReference type="ChEBI" id="CHEBI:72950"/>
        <dbReference type="EC" id="2.5.1.15"/>
    </reaction>
</comment>
<comment type="similarity">
    <text evidence="4 14">Belongs to the DHPS family.</text>
</comment>
<dbReference type="PROSITE" id="PS00792">
    <property type="entry name" value="DHPS_1"/>
    <property type="match status" value="1"/>
</dbReference>
<protein>
    <recommendedName>
        <fullName evidence="7 14">Dihydropteroate synthase</fullName>
        <shortName evidence="14">DHPS</shortName>
        <ecNumber evidence="6 14">2.5.1.15</ecNumber>
    </recommendedName>
    <alternativeName>
        <fullName evidence="12 14">Dihydropteroate pyrophosphorylase</fullName>
    </alternativeName>
</protein>
<dbReference type="UniPathway" id="UPA00077">
    <property type="reaction ID" value="UER00156"/>
</dbReference>
<evidence type="ECO:0000313" key="17">
    <source>
        <dbReference type="Proteomes" id="UP000056090"/>
    </source>
</evidence>
<evidence type="ECO:0000256" key="9">
    <source>
        <dbReference type="ARBA" id="ARBA00022723"/>
    </source>
</evidence>